<dbReference type="PROSITE" id="PS50405">
    <property type="entry name" value="GST_CTER"/>
    <property type="match status" value="1"/>
</dbReference>
<sequence length="232" mass="26283">MIDLYALTSPNVQKVFIALEELELPYNTIVVDVWKGEHYRDEFGALNPNRKIPVIVDHEGPGGKPVTVIESGAILIYLAEKTGRLLPSDALKRLEALQWLMLQMASVGPMSGQLVHFSKFAPPGNDYAVSRFRSEVNRLFDLYDERLATRDWVAGDDYSIADIAAFPWLRNHVFLGISVDKRPNLTRWVERISARPAVQRAMAKVATIPSSRDTSSDEDRDRIFQRGRFARV</sequence>
<dbReference type="Gene3D" id="3.40.30.10">
    <property type="entry name" value="Glutaredoxin"/>
    <property type="match status" value="1"/>
</dbReference>
<keyword evidence="4" id="KW-1185">Reference proteome</keyword>
<dbReference type="PROSITE" id="PS50404">
    <property type="entry name" value="GST_NTER"/>
    <property type="match status" value="1"/>
</dbReference>
<gene>
    <name evidence="3" type="ORF">CH341_10205</name>
</gene>
<dbReference type="AlphaFoldDB" id="A0A327L3Y6"/>
<evidence type="ECO:0000313" key="3">
    <source>
        <dbReference type="EMBL" id="RAI44222.1"/>
    </source>
</evidence>
<comment type="caution">
    <text evidence="3">The sequence shown here is derived from an EMBL/GenBank/DDBJ whole genome shotgun (WGS) entry which is preliminary data.</text>
</comment>
<keyword evidence="3" id="KW-0808">Transferase</keyword>
<dbReference type="InterPro" id="IPR036249">
    <property type="entry name" value="Thioredoxin-like_sf"/>
</dbReference>
<dbReference type="SFLD" id="SFLDG01151">
    <property type="entry name" value="Main.2:_Nu-like"/>
    <property type="match status" value="1"/>
</dbReference>
<dbReference type="GO" id="GO:0016740">
    <property type="term" value="F:transferase activity"/>
    <property type="evidence" value="ECO:0007669"/>
    <property type="project" value="UniProtKB-KW"/>
</dbReference>
<dbReference type="InterPro" id="IPR010987">
    <property type="entry name" value="Glutathione-S-Trfase_C-like"/>
</dbReference>
<evidence type="ECO:0000259" key="2">
    <source>
        <dbReference type="PROSITE" id="PS50405"/>
    </source>
</evidence>
<dbReference type="InterPro" id="IPR036282">
    <property type="entry name" value="Glutathione-S-Trfase_C_sf"/>
</dbReference>
<dbReference type="PANTHER" id="PTHR44051:SF8">
    <property type="entry name" value="GLUTATHIONE S-TRANSFERASE GSTA"/>
    <property type="match status" value="1"/>
</dbReference>
<evidence type="ECO:0000259" key="1">
    <source>
        <dbReference type="PROSITE" id="PS50404"/>
    </source>
</evidence>
<dbReference type="SUPFAM" id="SSF52833">
    <property type="entry name" value="Thioredoxin-like"/>
    <property type="match status" value="1"/>
</dbReference>
<dbReference type="RefSeq" id="WP_111418939.1">
    <property type="nucleotide sequence ID" value="NZ_NPEX01000053.1"/>
</dbReference>
<organism evidence="3 4">
    <name type="scientific">Rhodoplanes roseus</name>
    <dbReference type="NCBI Taxonomy" id="29409"/>
    <lineage>
        <taxon>Bacteria</taxon>
        <taxon>Pseudomonadati</taxon>
        <taxon>Pseudomonadota</taxon>
        <taxon>Alphaproteobacteria</taxon>
        <taxon>Hyphomicrobiales</taxon>
        <taxon>Nitrobacteraceae</taxon>
        <taxon>Rhodoplanes</taxon>
    </lineage>
</organism>
<dbReference type="Pfam" id="PF00043">
    <property type="entry name" value="GST_C"/>
    <property type="match status" value="1"/>
</dbReference>
<dbReference type="Pfam" id="PF13409">
    <property type="entry name" value="GST_N_2"/>
    <property type="match status" value="1"/>
</dbReference>
<dbReference type="SFLD" id="SFLDG00358">
    <property type="entry name" value="Main_(cytGST)"/>
    <property type="match status" value="1"/>
</dbReference>
<dbReference type="SUPFAM" id="SSF47616">
    <property type="entry name" value="GST C-terminal domain-like"/>
    <property type="match status" value="1"/>
</dbReference>
<dbReference type="Gene3D" id="1.20.1050.10">
    <property type="match status" value="1"/>
</dbReference>
<feature type="domain" description="GST N-terminal" evidence="1">
    <location>
        <begin position="1"/>
        <end position="86"/>
    </location>
</feature>
<dbReference type="Proteomes" id="UP000249130">
    <property type="component" value="Unassembled WGS sequence"/>
</dbReference>
<evidence type="ECO:0000313" key="4">
    <source>
        <dbReference type="Proteomes" id="UP000249130"/>
    </source>
</evidence>
<dbReference type="CDD" id="cd03048">
    <property type="entry name" value="GST_N_Ure2p_like"/>
    <property type="match status" value="1"/>
</dbReference>
<dbReference type="PANTHER" id="PTHR44051">
    <property type="entry name" value="GLUTATHIONE S-TRANSFERASE-RELATED"/>
    <property type="match status" value="1"/>
</dbReference>
<dbReference type="SFLD" id="SFLDS00019">
    <property type="entry name" value="Glutathione_Transferase_(cytos"/>
    <property type="match status" value="1"/>
</dbReference>
<protein>
    <submittedName>
        <fullName evidence="3">Glutathione S-transferase</fullName>
    </submittedName>
</protein>
<accession>A0A327L3Y6</accession>
<dbReference type="InterPro" id="IPR040079">
    <property type="entry name" value="Glutathione_S-Trfase"/>
</dbReference>
<dbReference type="EMBL" id="NPEX01000053">
    <property type="protein sequence ID" value="RAI44222.1"/>
    <property type="molecule type" value="Genomic_DNA"/>
</dbReference>
<dbReference type="OrthoDB" id="9803562at2"/>
<reference evidence="3 4" key="1">
    <citation type="submission" date="2017-07" db="EMBL/GenBank/DDBJ databases">
        <title>Draft Genome Sequences of Select Purple Nonsulfur Bacteria.</title>
        <authorList>
            <person name="Lasarre B."/>
            <person name="Mckinlay J.B."/>
        </authorList>
    </citation>
    <scope>NUCLEOTIDE SEQUENCE [LARGE SCALE GENOMIC DNA]</scope>
    <source>
        <strain evidence="3 4">DSM 5909</strain>
    </source>
</reference>
<dbReference type="InterPro" id="IPR004045">
    <property type="entry name" value="Glutathione_S-Trfase_N"/>
</dbReference>
<proteinExistence type="predicted"/>
<name>A0A327L3Y6_9BRAD</name>
<dbReference type="InterPro" id="IPR004046">
    <property type="entry name" value="GST_C"/>
</dbReference>
<feature type="domain" description="GST C-terminal" evidence="2">
    <location>
        <begin position="89"/>
        <end position="216"/>
    </location>
</feature>